<evidence type="ECO:0000313" key="1">
    <source>
        <dbReference type="EMBL" id="MDX6183583.1"/>
    </source>
</evidence>
<dbReference type="AlphaFoldDB" id="A0AAJ2W266"/>
<dbReference type="RefSeq" id="WP_229976109.1">
    <property type="nucleotide sequence ID" value="NZ_CP087133.1"/>
</dbReference>
<name>A0AAJ2W266_9FLAO</name>
<dbReference type="Proteomes" id="UP001278738">
    <property type="component" value="Unassembled WGS sequence"/>
</dbReference>
<evidence type="ECO:0000313" key="2">
    <source>
        <dbReference type="EMBL" id="MDX6187015.1"/>
    </source>
</evidence>
<protein>
    <submittedName>
        <fullName evidence="2">Uncharacterized protein</fullName>
    </submittedName>
</protein>
<accession>A0AAJ2W266</accession>
<comment type="caution">
    <text evidence="2">The sequence shown here is derived from an EMBL/GenBank/DDBJ whole genome shotgun (WGS) entry which is preliminary data.</text>
</comment>
<evidence type="ECO:0000313" key="3">
    <source>
        <dbReference type="Proteomes" id="UP001270053"/>
    </source>
</evidence>
<proteinExistence type="predicted"/>
<dbReference type="EMBL" id="JAWXVH010000009">
    <property type="protein sequence ID" value="MDX6187015.1"/>
    <property type="molecule type" value="Genomic_DNA"/>
</dbReference>
<evidence type="ECO:0000313" key="4">
    <source>
        <dbReference type="Proteomes" id="UP001278738"/>
    </source>
</evidence>
<organism evidence="2 3">
    <name type="scientific">Flavobacterium flavipigmentatum</name>
    <dbReference type="NCBI Taxonomy" id="2893884"/>
    <lineage>
        <taxon>Bacteria</taxon>
        <taxon>Pseudomonadati</taxon>
        <taxon>Bacteroidota</taxon>
        <taxon>Flavobacteriia</taxon>
        <taxon>Flavobacteriales</taxon>
        <taxon>Flavobacteriaceae</taxon>
        <taxon>Flavobacterium</taxon>
    </lineage>
</organism>
<reference evidence="2 4" key="1">
    <citation type="submission" date="2023-11" db="EMBL/GenBank/DDBJ databases">
        <title>Unpublished Manusciprt.</title>
        <authorList>
            <person name="Saticioglu I.B."/>
            <person name="Ay H."/>
            <person name="Ajmi N."/>
            <person name="Altun S."/>
            <person name="Duman M."/>
        </authorList>
    </citation>
    <scope>NUCLEOTIDE SEQUENCE</scope>
    <source>
        <strain evidence="1 4">Fl-33</strain>
        <strain evidence="2">Fl-77</strain>
    </source>
</reference>
<keyword evidence="4" id="KW-1185">Reference proteome</keyword>
<sequence length="263" mass="31394">MNKSIFLIIYFFSLTIMKAQERDKDTLFFNIDKYYTISPTITSNLTNKTYLEIVEFQKQLMTNTKTNGYVYFIGDGILTKGLKPKKVLSIKDYVENRKFYLDGKYNKIIDDGKLKDSLTDKYKIFFINGDEFISPRVLEYYSYYPIREGDKVIQNKIKDTLFFKLDNDYVYESKYAPKVYLVNENIESSEVFSLRELEIIKSLKSKKILSLRDYVKSSRFYNENRTTKLNKIYFMKYLQDYVIFLVNNKNEYIKVEPSVVIED</sequence>
<dbReference type="Proteomes" id="UP001270053">
    <property type="component" value="Unassembled WGS sequence"/>
</dbReference>
<gene>
    <name evidence="1" type="ORF">SGQ18_15575</name>
    <name evidence="2" type="ORF">SGQ44_14720</name>
</gene>
<dbReference type="EMBL" id="JAWXVG010000008">
    <property type="protein sequence ID" value="MDX6183583.1"/>
    <property type="molecule type" value="Genomic_DNA"/>
</dbReference>